<gene>
    <name evidence="2" type="ORF">HJG60_010115</name>
</gene>
<evidence type="ECO:0000313" key="3">
    <source>
        <dbReference type="Proteomes" id="UP000664940"/>
    </source>
</evidence>
<feature type="compositionally biased region" description="Polar residues" evidence="1">
    <location>
        <begin position="114"/>
        <end position="124"/>
    </location>
</feature>
<organism evidence="2 3">
    <name type="scientific">Phyllostomus discolor</name>
    <name type="common">pale spear-nosed bat</name>
    <dbReference type="NCBI Taxonomy" id="89673"/>
    <lineage>
        <taxon>Eukaryota</taxon>
        <taxon>Metazoa</taxon>
        <taxon>Chordata</taxon>
        <taxon>Craniata</taxon>
        <taxon>Vertebrata</taxon>
        <taxon>Euteleostomi</taxon>
        <taxon>Mammalia</taxon>
        <taxon>Eutheria</taxon>
        <taxon>Laurasiatheria</taxon>
        <taxon>Chiroptera</taxon>
        <taxon>Yangochiroptera</taxon>
        <taxon>Phyllostomidae</taxon>
        <taxon>Phyllostominae</taxon>
        <taxon>Phyllostomus</taxon>
    </lineage>
</organism>
<comment type="caution">
    <text evidence="2">The sequence shown here is derived from an EMBL/GenBank/DDBJ whole genome shotgun (WGS) entry which is preliminary data.</text>
</comment>
<feature type="region of interest" description="Disordered" evidence="1">
    <location>
        <begin position="97"/>
        <end position="126"/>
    </location>
</feature>
<feature type="region of interest" description="Disordered" evidence="1">
    <location>
        <begin position="1"/>
        <end position="48"/>
    </location>
</feature>
<proteinExistence type="predicted"/>
<dbReference type="AlphaFoldDB" id="A0A834AVZ4"/>
<sequence length="458" mass="50546">MRGAGEQQESRGKAPGLNATLEREEPSLVSAGQGQGQQPTQGSESPSWWSAVTLPGIQVPPVTTRTLPRPAILRAAARGRSPLWPRRSRLLSLLRPGKELRNRGSPGQKRLDPITSQRGRNPASSALVRARVSHPPRAQPSPSWWSVVTLLGIQVPPVTTRTLPRPASLGARVRRRSPLWLSGSRLLSLLRSQEELRNRGSPGQKCLDPGRCQRRRSPALSALVRARVNHLPRALASPQWWSVVTLLGIQVPTVTTRKLPRAASLGAAVGGRSPLWPRGSRLLSLLRPGEELGYSGGPGRKHLDPGRSQRGRSPDLSALVRARVNHPPKAQASPLWWSVVTLLGIQVPTVTTRTLPRPASLGARVRRRSPLWPRGSRLLSLLRPQEELRNGGSPGQKVRVKARSLWDTEGQTGWPDYWEDQAQTHRGSRMWWARAMVGLSLRKALQRLRMHGLLGQYH</sequence>
<name>A0A834AVZ4_9CHIR</name>
<feature type="region of interest" description="Disordered" evidence="1">
    <location>
        <begin position="293"/>
        <end position="313"/>
    </location>
</feature>
<protein>
    <submittedName>
        <fullName evidence="2">Uncharacterized protein</fullName>
    </submittedName>
</protein>
<reference evidence="2 3" key="1">
    <citation type="journal article" date="2020" name="Nature">
        <title>Six reference-quality genomes reveal evolution of bat adaptations.</title>
        <authorList>
            <person name="Jebb D."/>
            <person name="Huang Z."/>
            <person name="Pippel M."/>
            <person name="Hughes G.M."/>
            <person name="Lavrichenko K."/>
            <person name="Devanna P."/>
            <person name="Winkler S."/>
            <person name="Jermiin L.S."/>
            <person name="Skirmuntt E.C."/>
            <person name="Katzourakis A."/>
            <person name="Burkitt-Gray L."/>
            <person name="Ray D.A."/>
            <person name="Sullivan K.A.M."/>
            <person name="Roscito J.G."/>
            <person name="Kirilenko B.M."/>
            <person name="Davalos L.M."/>
            <person name="Corthals A.P."/>
            <person name="Power M.L."/>
            <person name="Jones G."/>
            <person name="Ransome R.D."/>
            <person name="Dechmann D.K.N."/>
            <person name="Locatelli A.G."/>
            <person name="Puechmaille S.J."/>
            <person name="Fedrigo O."/>
            <person name="Jarvis E.D."/>
            <person name="Hiller M."/>
            <person name="Vernes S.C."/>
            <person name="Myers E.W."/>
            <person name="Teeling E.C."/>
        </authorList>
    </citation>
    <scope>NUCLEOTIDE SEQUENCE [LARGE SCALE GENOMIC DNA]</scope>
    <source>
        <strain evidence="2">Bat1K_MPI-CBG_1</strain>
    </source>
</reference>
<dbReference type="EMBL" id="JABVXQ010000003">
    <property type="protein sequence ID" value="KAF6119664.1"/>
    <property type="molecule type" value="Genomic_DNA"/>
</dbReference>
<accession>A0A834AVZ4</accession>
<evidence type="ECO:0000313" key="2">
    <source>
        <dbReference type="EMBL" id="KAF6119664.1"/>
    </source>
</evidence>
<evidence type="ECO:0000256" key="1">
    <source>
        <dbReference type="SAM" id="MobiDB-lite"/>
    </source>
</evidence>
<dbReference type="Proteomes" id="UP000664940">
    <property type="component" value="Unassembled WGS sequence"/>
</dbReference>